<dbReference type="Gene3D" id="3.40.50.2000">
    <property type="entry name" value="Glycogen Phosphorylase B"/>
    <property type="match status" value="2"/>
</dbReference>
<dbReference type="Pfam" id="PF00534">
    <property type="entry name" value="Glycos_transf_1"/>
    <property type="match status" value="1"/>
</dbReference>
<dbReference type="RefSeq" id="WP_047656974.1">
    <property type="nucleotide sequence ID" value="NZ_BFYQ01000043.1"/>
</dbReference>
<evidence type="ECO:0000313" key="5">
    <source>
        <dbReference type="Proteomes" id="UP000480485"/>
    </source>
</evidence>
<feature type="domain" description="Glycosyl transferase family 1" evidence="1">
    <location>
        <begin position="195"/>
        <end position="359"/>
    </location>
</feature>
<dbReference type="EMBL" id="LC125932">
    <property type="protein sequence ID" value="BAU71640.1"/>
    <property type="molecule type" value="Genomic_DNA"/>
</dbReference>
<dbReference type="PANTHER" id="PTHR45947:SF14">
    <property type="entry name" value="SLL1723 PROTEIN"/>
    <property type="match status" value="1"/>
</dbReference>
<dbReference type="Pfam" id="PF13439">
    <property type="entry name" value="Glyco_transf_4"/>
    <property type="match status" value="1"/>
</dbReference>
<accession>A0A146IG37</accession>
<evidence type="ECO:0000313" key="3">
    <source>
        <dbReference type="EMBL" id="BAU71640.1"/>
    </source>
</evidence>
<dbReference type="PATRIC" id="fig|562.7426.peg.4107"/>
<dbReference type="Proteomes" id="UP000480485">
    <property type="component" value="Unassembled WGS sequence"/>
</dbReference>
<keyword evidence="3" id="KW-0808">Transferase</keyword>
<organism evidence="3">
    <name type="scientific">Escherichia coli</name>
    <dbReference type="NCBI Taxonomy" id="562"/>
    <lineage>
        <taxon>Bacteria</taxon>
        <taxon>Pseudomonadati</taxon>
        <taxon>Pseudomonadota</taxon>
        <taxon>Gammaproteobacteria</taxon>
        <taxon>Enterobacterales</taxon>
        <taxon>Enterobacteriaceae</taxon>
        <taxon>Escherichia</taxon>
    </lineage>
</organism>
<sequence>MKRKVVVFRSKLLPFSETFIKEQVLSYSKWEPVLMGHCLLKNRVNLDDITNKIVFDYNDSGVSCFKRKVYKFFNVCPIKDKKIIAQQRADLIHIHFGVDAVVNWSTFKQFKKPIVITLHGYDINIKKEWWASGNEGRHLKRYPERLLEISKYNNVYFIAVSKAIKERAIAFGIPPKKISVSYIGIDTFSFKNSMTPFNERRQILFVGRLVEKKGCEILINAYAKLHRQHYGYPLKIIGDGPLKHQLETYAKKLNLNVQFTGVLSKREIIAELNKTAIFCLPSIHASSGDAEGFGLVLLEAAACGVPVITSAFGGAEEGVIHGLTGFSFPEKDTNRLSYYLNLLLSDPNLMESMGKAGQQFVADNFDLKKCTEELEVIYNSIMEQFFEK</sequence>
<protein>
    <submittedName>
        <fullName evidence="3 4">Glycosyltransferase</fullName>
    </submittedName>
</protein>
<dbReference type="InterPro" id="IPR001296">
    <property type="entry name" value="Glyco_trans_1"/>
</dbReference>
<reference evidence="3" key="1">
    <citation type="journal article" date="2016" name="Front. Microbiol.">
        <title>Six Novel O Genotypes from Shiga Toxin-Producing Escherichia coli.</title>
        <authorList>
            <person name="Iguchi A."/>
            <person name="Iyoda S."/>
            <person name="Seto K."/>
            <person name="Nishii H."/>
            <person name="Ohnishi M."/>
            <person name="Mekata H."/>
            <person name="Ogura Y."/>
            <person name="Hayashi T."/>
        </authorList>
    </citation>
    <scope>NUCLEOTIDE SEQUENCE</scope>
    <source>
        <strain evidence="3">100998</strain>
    </source>
</reference>
<dbReference type="GO" id="GO:0016757">
    <property type="term" value="F:glycosyltransferase activity"/>
    <property type="evidence" value="ECO:0007669"/>
    <property type="project" value="InterPro"/>
</dbReference>
<proteinExistence type="predicted"/>
<evidence type="ECO:0000259" key="1">
    <source>
        <dbReference type="Pfam" id="PF00534"/>
    </source>
</evidence>
<name>A0A146IG37_ECOLX</name>
<dbReference type="InterPro" id="IPR050194">
    <property type="entry name" value="Glycosyltransferase_grp1"/>
</dbReference>
<dbReference type="PANTHER" id="PTHR45947">
    <property type="entry name" value="SULFOQUINOVOSYL TRANSFERASE SQD2"/>
    <property type="match status" value="1"/>
</dbReference>
<gene>
    <name evidence="4" type="ORF">GP954_02045</name>
</gene>
<evidence type="ECO:0000313" key="4">
    <source>
        <dbReference type="EMBL" id="MWT83982.1"/>
    </source>
</evidence>
<reference evidence="4 5" key="2">
    <citation type="submission" date="2019-12" db="EMBL/GenBank/DDBJ databases">
        <title>Enteriobacteria Tanzani isolates_8377-8380.</title>
        <authorList>
            <person name="Subbiah M."/>
            <person name="Call D."/>
        </authorList>
    </citation>
    <scope>NUCLEOTIDE SEQUENCE [LARGE SCALE GENOMIC DNA]</scope>
    <source>
        <strain evidence="4 5">8378wC7</strain>
    </source>
</reference>
<dbReference type="SUPFAM" id="SSF53756">
    <property type="entry name" value="UDP-Glycosyltransferase/glycogen phosphorylase"/>
    <property type="match status" value="1"/>
</dbReference>
<dbReference type="AlphaFoldDB" id="A0A146IG37"/>
<feature type="domain" description="Glycosyltransferase subfamily 4-like N-terminal" evidence="2">
    <location>
        <begin position="65"/>
        <end position="187"/>
    </location>
</feature>
<dbReference type="InterPro" id="IPR028098">
    <property type="entry name" value="Glyco_trans_4-like_N"/>
</dbReference>
<evidence type="ECO:0000259" key="2">
    <source>
        <dbReference type="Pfam" id="PF13439"/>
    </source>
</evidence>
<dbReference type="EMBL" id="WTRN01000010">
    <property type="protein sequence ID" value="MWT83982.1"/>
    <property type="molecule type" value="Genomic_DNA"/>
</dbReference>